<protein>
    <submittedName>
        <fullName evidence="1">Uncharacterized protein</fullName>
    </submittedName>
</protein>
<sequence length="52" mass="6054">EWYPLVDSFEEHYGFGEVESYLIAFHSKLNIFYPVLVPGSSDEHETSIVEVF</sequence>
<organism evidence="1">
    <name type="scientific">Tanacetum cinerariifolium</name>
    <name type="common">Dalmatian daisy</name>
    <name type="synonym">Chrysanthemum cinerariifolium</name>
    <dbReference type="NCBI Taxonomy" id="118510"/>
    <lineage>
        <taxon>Eukaryota</taxon>
        <taxon>Viridiplantae</taxon>
        <taxon>Streptophyta</taxon>
        <taxon>Embryophyta</taxon>
        <taxon>Tracheophyta</taxon>
        <taxon>Spermatophyta</taxon>
        <taxon>Magnoliopsida</taxon>
        <taxon>eudicotyledons</taxon>
        <taxon>Gunneridae</taxon>
        <taxon>Pentapetalae</taxon>
        <taxon>asterids</taxon>
        <taxon>campanulids</taxon>
        <taxon>Asterales</taxon>
        <taxon>Asteraceae</taxon>
        <taxon>Asteroideae</taxon>
        <taxon>Anthemideae</taxon>
        <taxon>Anthemidinae</taxon>
        <taxon>Tanacetum</taxon>
    </lineage>
</organism>
<comment type="caution">
    <text evidence="1">The sequence shown here is derived from an EMBL/GenBank/DDBJ whole genome shotgun (WGS) entry which is preliminary data.</text>
</comment>
<accession>A0A699KQM7</accession>
<reference evidence="1" key="1">
    <citation type="journal article" date="2019" name="Sci. Rep.">
        <title>Draft genome of Tanacetum cinerariifolium, the natural source of mosquito coil.</title>
        <authorList>
            <person name="Yamashiro T."/>
            <person name="Shiraishi A."/>
            <person name="Satake H."/>
            <person name="Nakayama K."/>
        </authorList>
    </citation>
    <scope>NUCLEOTIDE SEQUENCE</scope>
</reference>
<gene>
    <name evidence="1" type="ORF">Tci_673642</name>
</gene>
<dbReference type="AlphaFoldDB" id="A0A699KQM7"/>
<name>A0A699KQM7_TANCI</name>
<evidence type="ECO:0000313" key="1">
    <source>
        <dbReference type="EMBL" id="GFB01671.1"/>
    </source>
</evidence>
<proteinExistence type="predicted"/>
<dbReference type="EMBL" id="BKCJ010534231">
    <property type="protein sequence ID" value="GFB01671.1"/>
    <property type="molecule type" value="Genomic_DNA"/>
</dbReference>
<feature type="non-terminal residue" evidence="1">
    <location>
        <position position="1"/>
    </location>
</feature>